<evidence type="ECO:0000313" key="2">
    <source>
        <dbReference type="EMBL" id="CAF1196206.1"/>
    </source>
</evidence>
<dbReference type="EMBL" id="CAJNOE010000401">
    <property type="protein sequence ID" value="CAF1196206.1"/>
    <property type="molecule type" value="Genomic_DNA"/>
</dbReference>
<feature type="region of interest" description="Disordered" evidence="1">
    <location>
        <begin position="107"/>
        <end position="135"/>
    </location>
</feature>
<dbReference type="Proteomes" id="UP000663860">
    <property type="component" value="Unassembled WGS sequence"/>
</dbReference>
<protein>
    <submittedName>
        <fullName evidence="2">Uncharacterized protein</fullName>
    </submittedName>
</protein>
<feature type="compositionally biased region" description="Pro residues" evidence="1">
    <location>
        <begin position="175"/>
        <end position="204"/>
    </location>
</feature>
<evidence type="ECO:0000313" key="3">
    <source>
        <dbReference type="Proteomes" id="UP000663860"/>
    </source>
</evidence>
<evidence type="ECO:0000256" key="1">
    <source>
        <dbReference type="SAM" id="MobiDB-lite"/>
    </source>
</evidence>
<feature type="region of interest" description="Disordered" evidence="1">
    <location>
        <begin position="222"/>
        <end position="270"/>
    </location>
</feature>
<dbReference type="AlphaFoldDB" id="A0A814VV55"/>
<name>A0A814VV55_9BILA</name>
<gene>
    <name evidence="2" type="ORF">IZO911_LOCUS28336</name>
</gene>
<feature type="compositionally biased region" description="Basic residues" evidence="1">
    <location>
        <begin position="236"/>
        <end position="248"/>
    </location>
</feature>
<feature type="region of interest" description="Disordered" evidence="1">
    <location>
        <begin position="160"/>
        <end position="209"/>
    </location>
</feature>
<comment type="caution">
    <text evidence="2">The sequence shown here is derived from an EMBL/GenBank/DDBJ whole genome shotgun (WGS) entry which is preliminary data.</text>
</comment>
<reference evidence="2" key="1">
    <citation type="submission" date="2021-02" db="EMBL/GenBank/DDBJ databases">
        <authorList>
            <person name="Nowell W R."/>
        </authorList>
    </citation>
    <scope>NUCLEOTIDE SEQUENCE</scope>
</reference>
<proteinExistence type="predicted"/>
<accession>A0A814VV55</accession>
<feature type="compositionally biased region" description="Polar residues" evidence="1">
    <location>
        <begin position="160"/>
        <end position="170"/>
    </location>
</feature>
<sequence length="506" mass="57086">MLYMPATTLSAPVVLQGTQPVPLASTTRYYMVPQATTMFPTVPFVNTAYVYPSYGFVPNAVVKNNTENSQKQEMVQHVVHHHHVSPCSMRTCNDCCELCCPWKKEEVPEQRPRSRSRSPSPHGQQRCSRRDDFDRSKYDDKLEALDDKINRLRLELNITSSSKHNQSTETVDYYKPPPKPQPVDNYKPPPKPQPVDNYKPPPNPQAIDYYRPTPIVQLVEPQISYKQHYDPPKPRSCSRSRSRSRSRPRSASTLPREPWRSTNQNDYPWRDAHLPAYREATLARAQSAVNSSRTWKETTHESCDSNTQNAPSCHTSTVYAPSCHTSTVYAPSCHTSAVYAPSCHTSAVYDYTNLCTPCYTPCPTPCYTSGGNHSFYSTWKETTHESCDSNTQNAPSCHTSTVYAPSCHTSTVYAPSCHTSAVYDYTNLCTPCYTPCPTPCYTSGGNHSFYSDVPSTKTHSLTKVDSTQYHNLYECKDSCLHVIPKQGTSCDPPYLKIHNAPVTYLH</sequence>
<organism evidence="2 3">
    <name type="scientific">Adineta steineri</name>
    <dbReference type="NCBI Taxonomy" id="433720"/>
    <lineage>
        <taxon>Eukaryota</taxon>
        <taxon>Metazoa</taxon>
        <taxon>Spiralia</taxon>
        <taxon>Gnathifera</taxon>
        <taxon>Rotifera</taxon>
        <taxon>Eurotatoria</taxon>
        <taxon>Bdelloidea</taxon>
        <taxon>Adinetida</taxon>
        <taxon>Adinetidae</taxon>
        <taxon>Adineta</taxon>
    </lineage>
</organism>